<dbReference type="Proteomes" id="UP000294555">
    <property type="component" value="Unassembled WGS sequence"/>
</dbReference>
<reference evidence="2 3" key="1">
    <citation type="submission" date="2019-02" db="EMBL/GenBank/DDBJ databases">
        <title>Investigation of anaerobic lignin degradation for improved lignocellulosic biofuels.</title>
        <authorList>
            <person name="Deangelis K."/>
        </authorList>
    </citation>
    <scope>NUCLEOTIDE SEQUENCE [LARGE SCALE GENOMIC DNA]</scope>
    <source>
        <strain evidence="2 3">159R</strain>
    </source>
</reference>
<proteinExistence type="predicted"/>
<evidence type="ECO:0000313" key="3">
    <source>
        <dbReference type="Proteomes" id="UP000294555"/>
    </source>
</evidence>
<dbReference type="InterPro" id="IPR009506">
    <property type="entry name" value="YjiS-like"/>
</dbReference>
<comment type="caution">
    <text evidence="2">The sequence shown here is derived from an EMBL/GenBank/DDBJ whole genome shotgun (WGS) entry which is preliminary data.</text>
</comment>
<dbReference type="Pfam" id="PF06568">
    <property type="entry name" value="YjiS-like"/>
    <property type="match status" value="1"/>
</dbReference>
<dbReference type="AlphaFoldDB" id="A0A4R1NGP1"/>
<dbReference type="RefSeq" id="WP_243701472.1">
    <property type="nucleotide sequence ID" value="NZ_CP075169.1"/>
</dbReference>
<name>A0A4R1NGP1_9GAMM</name>
<accession>A0A4R1NGP1</accession>
<dbReference type="EMBL" id="SJOI01000001">
    <property type="protein sequence ID" value="TCL04961.1"/>
    <property type="molecule type" value="Genomic_DNA"/>
</dbReference>
<gene>
    <name evidence="2" type="ORF">EZJ58_3114</name>
</gene>
<organism evidence="2 3">
    <name type="scientific">Sodalis ligni</name>
    <dbReference type="NCBI Taxonomy" id="2697027"/>
    <lineage>
        <taxon>Bacteria</taxon>
        <taxon>Pseudomonadati</taxon>
        <taxon>Pseudomonadota</taxon>
        <taxon>Gammaproteobacteria</taxon>
        <taxon>Enterobacterales</taxon>
        <taxon>Bruguierivoracaceae</taxon>
        <taxon>Sodalis</taxon>
    </lineage>
</organism>
<feature type="domain" description="YjiS-like" evidence="1">
    <location>
        <begin position="30"/>
        <end position="65"/>
    </location>
</feature>
<sequence>MMKTLTKTFQAVPFSLPHRAVNPIPQPDTLFRRFMAWNHRRRNRAILMQLNDDQLKDIGLSREDVLHYGEK</sequence>
<evidence type="ECO:0000259" key="1">
    <source>
        <dbReference type="Pfam" id="PF06568"/>
    </source>
</evidence>
<protein>
    <submittedName>
        <fullName evidence="2">Uncharacterized protein YjiS (DUF1127 family)</fullName>
    </submittedName>
</protein>
<keyword evidence="3" id="KW-1185">Reference proteome</keyword>
<evidence type="ECO:0000313" key="2">
    <source>
        <dbReference type="EMBL" id="TCL04961.1"/>
    </source>
</evidence>